<evidence type="ECO:0008006" key="4">
    <source>
        <dbReference type="Google" id="ProtNLM"/>
    </source>
</evidence>
<dbReference type="SUPFAM" id="SSF161084">
    <property type="entry name" value="MAPEG domain-like"/>
    <property type="match status" value="1"/>
</dbReference>
<dbReference type="Ensembl" id="ENSATET00000015143.3">
    <property type="protein sequence ID" value="ENSATEP00000014907.2"/>
    <property type="gene ID" value="ENSATEG00000010376.3"/>
</dbReference>
<dbReference type="PANTHER" id="PTHR31004">
    <property type="entry name" value="TRANSMEMBRANE PROTEIN 79"/>
    <property type="match status" value="1"/>
</dbReference>
<accession>A0A3Q1I0H0</accession>
<sequence length="246" mass="27868">MLSCKSHFEVSKFDFLQKYDLQHNEIHTHPKTTCHRGGFFLCHAKVLIVYIRKKVLALAMVAAGLLFPLLVWGGYTFLPFDSPLLDSPPLRVLYTLRCAFFATIPLLLGVLVQGVARLHYSTLSPLYQSKPGNRQVTVHWHYINESLGLFLFYFLQLAVMATYISQDLVKLVPLLTIIFVFGRLIYWLCLALNSSIRGLGYGFSFFPILAMLGVNLYYVCSSVGEGSIFDVAPPTTAPPPRQRWWG</sequence>
<dbReference type="GeneTree" id="ENSGT00390000002390"/>
<evidence type="ECO:0000313" key="2">
    <source>
        <dbReference type="Ensembl" id="ENSATEP00000014907.2"/>
    </source>
</evidence>
<reference evidence="2" key="3">
    <citation type="submission" date="2025-09" db="UniProtKB">
        <authorList>
            <consortium name="Ensembl"/>
        </authorList>
    </citation>
    <scope>IDENTIFICATION</scope>
</reference>
<proteinExistence type="predicted"/>
<evidence type="ECO:0000256" key="1">
    <source>
        <dbReference type="SAM" id="Phobius"/>
    </source>
</evidence>
<reference evidence="2" key="2">
    <citation type="submission" date="2025-08" db="UniProtKB">
        <authorList>
            <consortium name="Ensembl"/>
        </authorList>
    </citation>
    <scope>IDENTIFICATION</scope>
</reference>
<protein>
    <recommendedName>
        <fullName evidence="4">Transmembrane protein 79a</fullName>
    </recommendedName>
</protein>
<dbReference type="GO" id="GO:0045055">
    <property type="term" value="P:regulated exocytosis"/>
    <property type="evidence" value="ECO:0007669"/>
    <property type="project" value="TreeGrafter"/>
</dbReference>
<dbReference type="InterPro" id="IPR023352">
    <property type="entry name" value="MAPEG-like_dom_sf"/>
</dbReference>
<dbReference type="Proteomes" id="UP000265040">
    <property type="component" value="Chromosome 11"/>
</dbReference>
<dbReference type="PANTHER" id="PTHR31004:SF2">
    <property type="entry name" value="TRANSMEMBRANE PROTEIN 79A"/>
    <property type="match status" value="1"/>
</dbReference>
<feature type="transmembrane region" description="Helical" evidence="1">
    <location>
        <begin position="171"/>
        <end position="192"/>
    </location>
</feature>
<feature type="transmembrane region" description="Helical" evidence="1">
    <location>
        <begin position="55"/>
        <end position="74"/>
    </location>
</feature>
<feature type="transmembrane region" description="Helical" evidence="1">
    <location>
        <begin position="94"/>
        <end position="116"/>
    </location>
</feature>
<dbReference type="GO" id="GO:0005765">
    <property type="term" value="C:lysosomal membrane"/>
    <property type="evidence" value="ECO:0007669"/>
    <property type="project" value="TreeGrafter"/>
</dbReference>
<organism evidence="2 3">
    <name type="scientific">Anabas testudineus</name>
    <name type="common">Climbing perch</name>
    <name type="synonym">Anthias testudineus</name>
    <dbReference type="NCBI Taxonomy" id="64144"/>
    <lineage>
        <taxon>Eukaryota</taxon>
        <taxon>Metazoa</taxon>
        <taxon>Chordata</taxon>
        <taxon>Craniata</taxon>
        <taxon>Vertebrata</taxon>
        <taxon>Euteleostomi</taxon>
        <taxon>Actinopterygii</taxon>
        <taxon>Neopterygii</taxon>
        <taxon>Teleostei</taxon>
        <taxon>Neoteleostei</taxon>
        <taxon>Acanthomorphata</taxon>
        <taxon>Anabantaria</taxon>
        <taxon>Anabantiformes</taxon>
        <taxon>Anabantoidei</taxon>
        <taxon>Anabantidae</taxon>
        <taxon>Anabas</taxon>
    </lineage>
</organism>
<keyword evidence="1" id="KW-0812">Transmembrane</keyword>
<name>A0A3Q1I0H0_ANATE</name>
<keyword evidence="3" id="KW-1185">Reference proteome</keyword>
<dbReference type="AlphaFoldDB" id="A0A3Q1I0H0"/>
<dbReference type="GO" id="GO:0032588">
    <property type="term" value="C:trans-Golgi network membrane"/>
    <property type="evidence" value="ECO:0007669"/>
    <property type="project" value="TreeGrafter"/>
</dbReference>
<keyword evidence="1" id="KW-0472">Membrane</keyword>
<feature type="transmembrane region" description="Helical" evidence="1">
    <location>
        <begin position="147"/>
        <end position="165"/>
    </location>
</feature>
<evidence type="ECO:0000313" key="3">
    <source>
        <dbReference type="Proteomes" id="UP000265040"/>
    </source>
</evidence>
<feature type="transmembrane region" description="Helical" evidence="1">
    <location>
        <begin position="199"/>
        <end position="219"/>
    </location>
</feature>
<keyword evidence="1" id="KW-1133">Transmembrane helix</keyword>
<reference evidence="2" key="1">
    <citation type="submission" date="2021-04" db="EMBL/GenBank/DDBJ databases">
        <authorList>
            <consortium name="Wellcome Sanger Institute Data Sharing"/>
        </authorList>
    </citation>
    <scope>NUCLEOTIDE SEQUENCE [LARGE SCALE GENOMIC DNA]</scope>
</reference>